<feature type="domain" description="D-isomer specific 2-hydroxyacid dehydrogenase catalytic" evidence="5">
    <location>
        <begin position="11"/>
        <end position="351"/>
    </location>
</feature>
<dbReference type="ExpressionAtlas" id="N1QSR3">
    <property type="expression patterns" value="baseline"/>
</dbReference>
<dbReference type="Pfam" id="PF02826">
    <property type="entry name" value="2-Hacid_dh_C"/>
    <property type="match status" value="2"/>
</dbReference>
<name>N1QSR3_AEGTA</name>
<dbReference type="Pfam" id="PF00389">
    <property type="entry name" value="2-Hacid_dh"/>
    <property type="match status" value="1"/>
</dbReference>
<dbReference type="Gene3D" id="3.40.50.720">
    <property type="entry name" value="NAD(P)-binding Rossmann-like Domain"/>
    <property type="match status" value="4"/>
</dbReference>
<reference evidence="7" key="1">
    <citation type="submission" date="2015-06" db="UniProtKB">
        <authorList>
            <consortium name="EnsemblPlants"/>
        </authorList>
    </citation>
    <scope>IDENTIFICATION</scope>
</reference>
<dbReference type="PANTHER" id="PTHR10996">
    <property type="entry name" value="2-HYDROXYACID DEHYDROGENASE-RELATED"/>
    <property type="match status" value="1"/>
</dbReference>
<evidence type="ECO:0000256" key="3">
    <source>
        <dbReference type="RuleBase" id="RU003719"/>
    </source>
</evidence>
<dbReference type="InterPro" id="IPR006140">
    <property type="entry name" value="D-isomer_DH_NAD-bd"/>
</dbReference>
<protein>
    <submittedName>
        <fullName evidence="7">Glyoxylate reductase</fullName>
    </submittedName>
</protein>
<comment type="similarity">
    <text evidence="3">Belongs to the D-isomer specific 2-hydroxyacid dehydrogenase family.</text>
</comment>
<feature type="domain" description="D-isomer specific 2-hydroxyacid dehydrogenase NAD-binding" evidence="6">
    <location>
        <begin position="226"/>
        <end position="286"/>
    </location>
</feature>
<evidence type="ECO:0000259" key="5">
    <source>
        <dbReference type="Pfam" id="PF00389"/>
    </source>
</evidence>
<dbReference type="PANTHER" id="PTHR10996:SF178">
    <property type="entry name" value="2-HYDROXYACID DEHYDROGENASE YGL185C-RELATED"/>
    <property type="match status" value="1"/>
</dbReference>
<dbReference type="GO" id="GO:0005829">
    <property type="term" value="C:cytosol"/>
    <property type="evidence" value="ECO:0007669"/>
    <property type="project" value="TreeGrafter"/>
</dbReference>
<accession>N1QSR3</accession>
<dbReference type="GO" id="GO:0051287">
    <property type="term" value="F:NAD binding"/>
    <property type="evidence" value="ECO:0007669"/>
    <property type="project" value="InterPro"/>
</dbReference>
<dbReference type="EnsemblPlants" id="EMT03366">
    <property type="protein sequence ID" value="EMT03366"/>
    <property type="gene ID" value="F775_15402"/>
</dbReference>
<sequence length="352" mass="37973">MESVGVLLLYPVNAYLEQELDRRFRLIRLWDAPPDGSAEFLRANASAIRAVVVYPGYGTLAELIDALPSLEIVASFSVGIDHVDLPKCRERGTSSRTTSPTSPSASPSPRYGGSRRPTASCAPACGRPRETTHSPRELNRINHFPNYKFFTNGVDLAGNCYALIVAFSLNAEANFIVSCTIMDGVGPVGSDTEETCIAMVDLSRKNLEAHALSCLFTGICASVCVVKFSGKTVGIIGLGRIGLAIATRVEAFDCPVNYYQRTKKDYPNYTYYPSVLELAANSDVLVGRLGGAGLDVFEDEPDVPESLFTLDNVVLAPHMGSGTHETRKAMADLVLGNLEAHVLKKPLLSPVI</sequence>
<keyword evidence="1 3" id="KW-0560">Oxidoreductase</keyword>
<dbReference type="SUPFAM" id="SSF52283">
    <property type="entry name" value="Formate/glycerate dehydrogenase catalytic domain-like"/>
    <property type="match status" value="1"/>
</dbReference>
<evidence type="ECO:0000256" key="2">
    <source>
        <dbReference type="ARBA" id="ARBA00023027"/>
    </source>
</evidence>
<dbReference type="AlphaFoldDB" id="N1QSR3"/>
<evidence type="ECO:0000256" key="4">
    <source>
        <dbReference type="SAM" id="MobiDB-lite"/>
    </source>
</evidence>
<feature type="compositionally biased region" description="Basic and acidic residues" evidence="4">
    <location>
        <begin position="127"/>
        <end position="136"/>
    </location>
</feature>
<feature type="region of interest" description="Disordered" evidence="4">
    <location>
        <begin position="88"/>
        <end position="136"/>
    </location>
</feature>
<dbReference type="InterPro" id="IPR050223">
    <property type="entry name" value="D-isomer_2-hydroxyacid_DH"/>
</dbReference>
<evidence type="ECO:0000313" key="7">
    <source>
        <dbReference type="EnsemblPlants" id="EMT03366"/>
    </source>
</evidence>
<dbReference type="InterPro" id="IPR006139">
    <property type="entry name" value="D-isomer_2_OHA_DH_cat_dom"/>
</dbReference>
<evidence type="ECO:0000256" key="1">
    <source>
        <dbReference type="ARBA" id="ARBA00023002"/>
    </source>
</evidence>
<dbReference type="InterPro" id="IPR036291">
    <property type="entry name" value="NAD(P)-bd_dom_sf"/>
</dbReference>
<evidence type="ECO:0000259" key="6">
    <source>
        <dbReference type="Pfam" id="PF02826"/>
    </source>
</evidence>
<dbReference type="GO" id="GO:0016618">
    <property type="term" value="F:hydroxypyruvate reductase [NAD(P)H] activity"/>
    <property type="evidence" value="ECO:0007669"/>
    <property type="project" value="TreeGrafter"/>
</dbReference>
<dbReference type="GO" id="GO:0030267">
    <property type="term" value="F:glyoxylate reductase (NADPH) activity"/>
    <property type="evidence" value="ECO:0007669"/>
    <property type="project" value="TreeGrafter"/>
</dbReference>
<keyword evidence="2" id="KW-0520">NAD</keyword>
<feature type="domain" description="D-isomer specific 2-hydroxyacid dehydrogenase NAD-binding" evidence="6">
    <location>
        <begin position="287"/>
        <end position="320"/>
    </location>
</feature>
<dbReference type="SUPFAM" id="SSF51735">
    <property type="entry name" value="NAD(P)-binding Rossmann-fold domains"/>
    <property type="match status" value="1"/>
</dbReference>
<feature type="compositionally biased region" description="Low complexity" evidence="4">
    <location>
        <begin position="94"/>
        <end position="110"/>
    </location>
</feature>
<organism evidence="7">
    <name type="scientific">Aegilops tauschii</name>
    <name type="common">Tausch's goatgrass</name>
    <name type="synonym">Aegilops squarrosa</name>
    <dbReference type="NCBI Taxonomy" id="37682"/>
    <lineage>
        <taxon>Eukaryota</taxon>
        <taxon>Viridiplantae</taxon>
        <taxon>Streptophyta</taxon>
        <taxon>Embryophyta</taxon>
        <taxon>Tracheophyta</taxon>
        <taxon>Spermatophyta</taxon>
        <taxon>Magnoliopsida</taxon>
        <taxon>Liliopsida</taxon>
        <taxon>Poales</taxon>
        <taxon>Poaceae</taxon>
        <taxon>BOP clade</taxon>
        <taxon>Pooideae</taxon>
        <taxon>Triticodae</taxon>
        <taxon>Triticeae</taxon>
        <taxon>Triticinae</taxon>
        <taxon>Aegilops</taxon>
    </lineage>
</organism>
<proteinExistence type="inferred from homology"/>